<dbReference type="InterPro" id="IPR036922">
    <property type="entry name" value="Rieske_2Fe-2S_sf"/>
</dbReference>
<gene>
    <name evidence="7" type="ORF">GJ700_02115</name>
</gene>
<dbReference type="Pfam" id="PF00355">
    <property type="entry name" value="Rieske"/>
    <property type="match status" value="1"/>
</dbReference>
<evidence type="ECO:0000256" key="3">
    <source>
        <dbReference type="ARBA" id="ARBA00023002"/>
    </source>
</evidence>
<dbReference type="PROSITE" id="PS51296">
    <property type="entry name" value="RIESKE"/>
    <property type="match status" value="1"/>
</dbReference>
<reference evidence="7 8" key="1">
    <citation type="submission" date="2019-11" db="EMBL/GenBank/DDBJ databases">
        <title>Novel species isolated from a subtropical stream in China.</title>
        <authorList>
            <person name="Lu H."/>
        </authorList>
    </citation>
    <scope>NUCLEOTIDE SEQUENCE [LARGE SCALE GENOMIC DNA]</scope>
    <source>
        <strain evidence="7 8">FT92W</strain>
    </source>
</reference>
<dbReference type="EMBL" id="WKJJ01000001">
    <property type="protein sequence ID" value="MRV70515.1"/>
    <property type="molecule type" value="Genomic_DNA"/>
</dbReference>
<keyword evidence="5" id="KW-0411">Iron-sulfur</keyword>
<keyword evidence="2" id="KW-0479">Metal-binding</keyword>
<keyword evidence="4" id="KW-0408">Iron</keyword>
<evidence type="ECO:0000313" key="8">
    <source>
        <dbReference type="Proteomes" id="UP000446768"/>
    </source>
</evidence>
<dbReference type="GO" id="GO:0046872">
    <property type="term" value="F:metal ion binding"/>
    <property type="evidence" value="ECO:0007669"/>
    <property type="project" value="UniProtKB-KW"/>
</dbReference>
<organism evidence="7 8">
    <name type="scientific">Pseudoduganella rivuli</name>
    <dbReference type="NCBI Taxonomy" id="2666085"/>
    <lineage>
        <taxon>Bacteria</taxon>
        <taxon>Pseudomonadati</taxon>
        <taxon>Pseudomonadota</taxon>
        <taxon>Betaproteobacteria</taxon>
        <taxon>Burkholderiales</taxon>
        <taxon>Oxalobacteraceae</taxon>
        <taxon>Telluria group</taxon>
        <taxon>Pseudoduganella</taxon>
    </lineage>
</organism>
<dbReference type="SUPFAM" id="SSF50022">
    <property type="entry name" value="ISP domain"/>
    <property type="match status" value="1"/>
</dbReference>
<dbReference type="AlphaFoldDB" id="A0A7X2LPP6"/>
<dbReference type="PANTHER" id="PTHR21266:SF60">
    <property type="entry name" value="3-KETOSTEROID-9-ALPHA-MONOOXYGENASE, OXYGENASE COMPONENT"/>
    <property type="match status" value="1"/>
</dbReference>
<evidence type="ECO:0000256" key="2">
    <source>
        <dbReference type="ARBA" id="ARBA00022723"/>
    </source>
</evidence>
<evidence type="ECO:0000313" key="7">
    <source>
        <dbReference type="EMBL" id="MRV70515.1"/>
    </source>
</evidence>
<dbReference type="GO" id="GO:0016491">
    <property type="term" value="F:oxidoreductase activity"/>
    <property type="evidence" value="ECO:0007669"/>
    <property type="project" value="UniProtKB-KW"/>
</dbReference>
<dbReference type="PANTHER" id="PTHR21266">
    <property type="entry name" value="IRON-SULFUR DOMAIN CONTAINING PROTEIN"/>
    <property type="match status" value="1"/>
</dbReference>
<sequence length="327" mass="35650">MTQGAWWAVALREQVPVEKTLAVVCEGMDIVLFRDARGAVHALEDRCPHRRVLLSDGVVLPGGLQCPYHGWTFDGASGRCTDIPNLRRDETIPAKYKAQAFPVEELNGFIHVWLGPGEPAGALPSADYLPGQRERFGHAVVAISRRHYLDIMLDGPQHLLAFPGVQITDFFMGDARREHGHLVLDRGAIWRGRGPGPAFVRDHPLVLRTRVPQAAGAITVELLTAQELPLVTVRIAASSHRRGTIAICWRGYCHAGASVQEPWRVRLRRAICPYVRAPFTVHTQIDGAAIAALPVAPSLERRRGGIAGLSGMGAGDLHADSPACQAR</sequence>
<dbReference type="Proteomes" id="UP000446768">
    <property type="component" value="Unassembled WGS sequence"/>
</dbReference>
<keyword evidence="1" id="KW-0001">2Fe-2S</keyword>
<evidence type="ECO:0000256" key="5">
    <source>
        <dbReference type="ARBA" id="ARBA00023014"/>
    </source>
</evidence>
<evidence type="ECO:0000256" key="4">
    <source>
        <dbReference type="ARBA" id="ARBA00023004"/>
    </source>
</evidence>
<evidence type="ECO:0000259" key="6">
    <source>
        <dbReference type="PROSITE" id="PS51296"/>
    </source>
</evidence>
<dbReference type="GO" id="GO:0051537">
    <property type="term" value="F:2 iron, 2 sulfur cluster binding"/>
    <property type="evidence" value="ECO:0007669"/>
    <property type="project" value="UniProtKB-KW"/>
</dbReference>
<dbReference type="Gene3D" id="2.102.10.10">
    <property type="entry name" value="Rieske [2Fe-2S] iron-sulphur domain"/>
    <property type="match status" value="1"/>
</dbReference>
<evidence type="ECO:0000256" key="1">
    <source>
        <dbReference type="ARBA" id="ARBA00022714"/>
    </source>
</evidence>
<name>A0A7X2LPP6_9BURK</name>
<keyword evidence="8" id="KW-1185">Reference proteome</keyword>
<keyword evidence="3" id="KW-0560">Oxidoreductase</keyword>
<dbReference type="InterPro" id="IPR050584">
    <property type="entry name" value="Cholesterol_7-desaturase"/>
</dbReference>
<comment type="caution">
    <text evidence="7">The sequence shown here is derived from an EMBL/GenBank/DDBJ whole genome shotgun (WGS) entry which is preliminary data.</text>
</comment>
<feature type="domain" description="Rieske" evidence="6">
    <location>
        <begin position="7"/>
        <end position="112"/>
    </location>
</feature>
<accession>A0A7X2LPP6</accession>
<dbReference type="InterPro" id="IPR017941">
    <property type="entry name" value="Rieske_2Fe-2S"/>
</dbReference>
<proteinExistence type="predicted"/>
<protein>
    <submittedName>
        <fullName evidence="7">Rieske 2Fe-2S domain-containing protein</fullName>
    </submittedName>
</protein>
<dbReference type="CDD" id="cd03469">
    <property type="entry name" value="Rieske_RO_Alpha_N"/>
    <property type="match status" value="1"/>
</dbReference>